<dbReference type="EMBL" id="BOQN01000093">
    <property type="protein sequence ID" value="GIM95477.1"/>
    <property type="molecule type" value="Genomic_DNA"/>
</dbReference>
<gene>
    <name evidence="2" type="ORF">Ato02nite_072700</name>
</gene>
<feature type="transmembrane region" description="Helical" evidence="1">
    <location>
        <begin position="83"/>
        <end position="106"/>
    </location>
</feature>
<keyword evidence="1" id="KW-0472">Membrane</keyword>
<feature type="transmembrane region" description="Helical" evidence="1">
    <location>
        <begin position="21"/>
        <end position="40"/>
    </location>
</feature>
<accession>A0A919W430</accession>
<keyword evidence="1" id="KW-0812">Transmembrane</keyword>
<organism evidence="2 3">
    <name type="scientific">Paractinoplanes toevensis</name>
    <dbReference type="NCBI Taxonomy" id="571911"/>
    <lineage>
        <taxon>Bacteria</taxon>
        <taxon>Bacillati</taxon>
        <taxon>Actinomycetota</taxon>
        <taxon>Actinomycetes</taxon>
        <taxon>Micromonosporales</taxon>
        <taxon>Micromonosporaceae</taxon>
        <taxon>Paractinoplanes</taxon>
    </lineage>
</organism>
<keyword evidence="1" id="KW-1133">Transmembrane helix</keyword>
<evidence type="ECO:0000256" key="1">
    <source>
        <dbReference type="SAM" id="Phobius"/>
    </source>
</evidence>
<reference evidence="2 3" key="1">
    <citation type="submission" date="2021-03" db="EMBL/GenBank/DDBJ databases">
        <title>Whole genome shotgun sequence of Actinoplanes toevensis NBRC 105298.</title>
        <authorList>
            <person name="Komaki H."/>
            <person name="Tamura T."/>
        </authorList>
    </citation>
    <scope>NUCLEOTIDE SEQUENCE [LARGE SCALE GENOMIC DNA]</scope>
    <source>
        <strain evidence="2 3">NBRC 105298</strain>
    </source>
</reference>
<dbReference type="AlphaFoldDB" id="A0A919W430"/>
<feature type="transmembrane region" description="Helical" evidence="1">
    <location>
        <begin position="112"/>
        <end position="131"/>
    </location>
</feature>
<feature type="transmembrane region" description="Helical" evidence="1">
    <location>
        <begin position="52"/>
        <end position="71"/>
    </location>
</feature>
<protein>
    <recommendedName>
        <fullName evidence="4">Transmembrane protein</fullName>
    </recommendedName>
</protein>
<evidence type="ECO:0008006" key="4">
    <source>
        <dbReference type="Google" id="ProtNLM"/>
    </source>
</evidence>
<evidence type="ECO:0000313" key="2">
    <source>
        <dbReference type="EMBL" id="GIM95477.1"/>
    </source>
</evidence>
<dbReference type="Proteomes" id="UP000677082">
    <property type="component" value="Unassembled WGS sequence"/>
</dbReference>
<comment type="caution">
    <text evidence="2">The sequence shown here is derived from an EMBL/GenBank/DDBJ whole genome shotgun (WGS) entry which is preliminary data.</text>
</comment>
<keyword evidence="3" id="KW-1185">Reference proteome</keyword>
<name>A0A919W430_9ACTN</name>
<dbReference type="RefSeq" id="WP_246607888.1">
    <property type="nucleotide sequence ID" value="NZ_BOQN01000093.1"/>
</dbReference>
<sequence>MAGGVPRPAEAPLSLRRRLGYLAVLLAGLGGAVLVGALWATEPALPAHTATAFALLTLVGLGWAGYGGWALTRRTPLFARDRVIAAWIALAAWLAGGAGVAVLAALRHRLPVGLALVVGALGVVAAANLVAARRHHRLLRHQLGD</sequence>
<proteinExistence type="predicted"/>
<evidence type="ECO:0000313" key="3">
    <source>
        <dbReference type="Proteomes" id="UP000677082"/>
    </source>
</evidence>